<dbReference type="PANTHER" id="PTHR37981:SF1">
    <property type="entry name" value="SGNH HYDROLASE-TYPE ESTERASE DOMAIN-CONTAINING PROTEIN"/>
    <property type="match status" value="1"/>
</dbReference>
<dbReference type="InterPro" id="IPR037460">
    <property type="entry name" value="SEST-like"/>
</dbReference>
<feature type="signal peptide" evidence="1">
    <location>
        <begin position="1"/>
        <end position="39"/>
    </location>
</feature>
<proteinExistence type="predicted"/>
<keyword evidence="3" id="KW-1185">Reference proteome</keyword>
<dbReference type="SUPFAM" id="SSF52266">
    <property type="entry name" value="SGNH hydrolase"/>
    <property type="match status" value="1"/>
</dbReference>
<evidence type="ECO:0000256" key="1">
    <source>
        <dbReference type="SAM" id="SignalP"/>
    </source>
</evidence>
<dbReference type="PANTHER" id="PTHR37981">
    <property type="entry name" value="LIPASE 2"/>
    <property type="match status" value="1"/>
</dbReference>
<organism evidence="2 3">
    <name type="scientific">Labrys neptuniae</name>
    <dbReference type="NCBI Taxonomy" id="376174"/>
    <lineage>
        <taxon>Bacteria</taxon>
        <taxon>Pseudomonadati</taxon>
        <taxon>Pseudomonadota</taxon>
        <taxon>Alphaproteobacteria</taxon>
        <taxon>Hyphomicrobiales</taxon>
        <taxon>Xanthobacteraceae</taxon>
        <taxon>Labrys</taxon>
    </lineage>
</organism>
<accession>A0ABV3PEJ7</accession>
<feature type="chain" id="PRO_5047222935" description="SGNH hydrolase-type esterase domain-containing protein" evidence="1">
    <location>
        <begin position="40"/>
        <end position="667"/>
    </location>
</feature>
<dbReference type="InterPro" id="IPR036514">
    <property type="entry name" value="SGNH_hydro_sf"/>
</dbReference>
<dbReference type="Proteomes" id="UP001555786">
    <property type="component" value="Unassembled WGS sequence"/>
</dbReference>
<protein>
    <recommendedName>
        <fullName evidence="4">SGNH hydrolase-type esterase domain-containing protein</fullName>
    </recommendedName>
</protein>
<comment type="caution">
    <text evidence="2">The sequence shown here is derived from an EMBL/GenBank/DDBJ whole genome shotgun (WGS) entry which is preliminary data.</text>
</comment>
<evidence type="ECO:0000313" key="3">
    <source>
        <dbReference type="Proteomes" id="UP001555786"/>
    </source>
</evidence>
<keyword evidence="1" id="KW-0732">Signal</keyword>
<gene>
    <name evidence="2" type="ORF">ABXS05_00745</name>
</gene>
<evidence type="ECO:0000313" key="2">
    <source>
        <dbReference type="EMBL" id="MEW9304047.1"/>
    </source>
</evidence>
<sequence length="667" mass="71378">MSRMGVVRTERSGARHAGSRASLCAVVFGLAMAAGAAEAAPAIQWEVANRFPLFRNEDHFRALAGLYADLPLADRQNQPVMALEVELEKRADARQLGKAFGDPATIWRFGWASALARSTCFSATNRGHWGCKLANGEDYVGARKSDILASITEAPAGRQCQWLVNGSVAATAACDTAQIRLTDIPIGTAFTLSVKADGSTLAEAPDQTIRPITILGMGDSFASGEGNPDKAAVLGTDVNNFQESSHLPGESGWRGRLRLYPLRYKHNFDKSFGIGALWINQQCHRSLYSHQLKAALALALEAPHASVTYLGYGCTGAEVFEGLLGYWVARDDVPKDRPGKAGQYDASPQVMRALRDLCPLPLTGYNRFSPPAHFSWDTDLKRCAAFKRKPDILLLSIGGNDIGFSRVIAGEALAASSNFLSLRRTAERLWIKGAGPITFQDATAAESSLAERYRVLAQAFERLLGLTASQVIQTGYPQMLHTGSGTCPHAPSGEAGTAGMDLHEIFRISKPTTGPESVTFVDGLNSKIPTLVGWQVVSDFAAAFKGHALCQPGMADGSNAPDGLRFPISNPTGQRWTPFSPPAWQAYRPRQRWFVTPNDAFLAANTMRTLAGSGGDPHMNGRAQPVLAATLSGSFHPNALGQAAMGDGVLKALRQKLGLPAPTAPAP</sequence>
<dbReference type="Gene3D" id="3.40.50.1110">
    <property type="entry name" value="SGNH hydrolase"/>
    <property type="match status" value="1"/>
</dbReference>
<dbReference type="EMBL" id="JBFNQD010000001">
    <property type="protein sequence ID" value="MEW9304047.1"/>
    <property type="molecule type" value="Genomic_DNA"/>
</dbReference>
<dbReference type="RefSeq" id="WP_367622579.1">
    <property type="nucleotide sequence ID" value="NZ_JBFNQD010000001.1"/>
</dbReference>
<evidence type="ECO:0008006" key="4">
    <source>
        <dbReference type="Google" id="ProtNLM"/>
    </source>
</evidence>
<name>A0ABV3PEJ7_9HYPH</name>
<reference evidence="2 3" key="1">
    <citation type="submission" date="2024-07" db="EMBL/GenBank/DDBJ databases">
        <title>Description of Labrys sedimenti sp. nov., isolated from a diclofenac-degrading enrichment culture.</title>
        <authorList>
            <person name="Tancsics A."/>
            <person name="Csepanyi A."/>
        </authorList>
    </citation>
    <scope>NUCLEOTIDE SEQUENCE [LARGE SCALE GENOMIC DNA]</scope>
    <source>
        <strain evidence="2 3">LMG 23578</strain>
    </source>
</reference>